<accession>A0ABD5IZV2</accession>
<gene>
    <name evidence="1" type="ORF">P9850_15865</name>
</gene>
<name>A0ABD5IZV2_9BACL</name>
<dbReference type="Proteomes" id="UP001339962">
    <property type="component" value="Unassembled WGS sequence"/>
</dbReference>
<dbReference type="EMBL" id="JARTLI010000041">
    <property type="protein sequence ID" value="MED5053275.1"/>
    <property type="molecule type" value="Genomic_DNA"/>
</dbReference>
<sequence length="65" mass="7118">MLLSLSDETDAKNNIAAEYTWDTSGRPVTMTKGGVTYYYHLNGHGDVVALTDANGNVVTQYQYDA</sequence>
<organism evidence="1 2">
    <name type="scientific">Anoxybacteroides rupiense</name>
    <dbReference type="NCBI Taxonomy" id="311460"/>
    <lineage>
        <taxon>Bacteria</taxon>
        <taxon>Bacillati</taxon>
        <taxon>Bacillota</taxon>
        <taxon>Bacilli</taxon>
        <taxon>Bacillales</taxon>
        <taxon>Anoxybacillaceae</taxon>
        <taxon>Anoxybacteroides</taxon>
    </lineage>
</organism>
<evidence type="ECO:0000313" key="2">
    <source>
        <dbReference type="Proteomes" id="UP001339962"/>
    </source>
</evidence>
<evidence type="ECO:0008006" key="3">
    <source>
        <dbReference type="Google" id="ProtNLM"/>
    </source>
</evidence>
<proteinExistence type="predicted"/>
<reference evidence="1 2" key="1">
    <citation type="submission" date="2023-03" db="EMBL/GenBank/DDBJ databases">
        <title>Bacillus Genome Sequencing.</title>
        <authorList>
            <person name="Dunlap C."/>
        </authorList>
    </citation>
    <scope>NUCLEOTIDE SEQUENCE [LARGE SCALE GENOMIC DNA]</scope>
    <source>
        <strain evidence="1 2">NRS-38</strain>
    </source>
</reference>
<dbReference type="AlphaFoldDB" id="A0ABD5IZV2"/>
<dbReference type="InterPro" id="IPR031325">
    <property type="entry name" value="RHS_repeat"/>
</dbReference>
<comment type="caution">
    <text evidence="1">The sequence shown here is derived from an EMBL/GenBank/DDBJ whole genome shotgun (WGS) entry which is preliminary data.</text>
</comment>
<evidence type="ECO:0000313" key="1">
    <source>
        <dbReference type="EMBL" id="MED5053275.1"/>
    </source>
</evidence>
<dbReference type="Gene3D" id="2.180.10.10">
    <property type="entry name" value="RHS repeat-associated core"/>
    <property type="match status" value="1"/>
</dbReference>
<dbReference type="Pfam" id="PF05593">
    <property type="entry name" value="RHS_repeat"/>
    <property type="match status" value="1"/>
</dbReference>
<dbReference type="RefSeq" id="WP_240371094.1">
    <property type="nucleotide sequence ID" value="NZ_JAGUQN010000050.1"/>
</dbReference>
<protein>
    <recommendedName>
        <fullName evidence="3">RHS repeat protein</fullName>
    </recommendedName>
</protein>